<name>A0ABW5TSY4_9SPHI</name>
<gene>
    <name evidence="1" type="ORF">ACFSSE_10920</name>
</gene>
<dbReference type="EMBL" id="JBHULV010000036">
    <property type="protein sequence ID" value="MFD2732214.1"/>
    <property type="molecule type" value="Genomic_DNA"/>
</dbReference>
<evidence type="ECO:0000313" key="2">
    <source>
        <dbReference type="Proteomes" id="UP001597546"/>
    </source>
</evidence>
<sequence length="125" mass="14554">MYKKRAKSIEDLEYFDTIFDDVYKFSSNIRFKPTNWNKLVYENTPFIDSRLLGSLMDLMRITNSQGLLIMPILVHNSYLKRNVKKYECIDFDYLPAEEEFSKASSDEYYDATGGVVMSKCGKIAA</sequence>
<dbReference type="Proteomes" id="UP001597546">
    <property type="component" value="Unassembled WGS sequence"/>
</dbReference>
<proteinExistence type="predicted"/>
<protein>
    <submittedName>
        <fullName evidence="1">Uncharacterized protein</fullName>
    </submittedName>
</protein>
<reference evidence="2" key="1">
    <citation type="journal article" date="2019" name="Int. J. Syst. Evol. Microbiol.">
        <title>The Global Catalogue of Microorganisms (GCM) 10K type strain sequencing project: providing services to taxonomists for standard genome sequencing and annotation.</title>
        <authorList>
            <consortium name="The Broad Institute Genomics Platform"/>
            <consortium name="The Broad Institute Genome Sequencing Center for Infectious Disease"/>
            <person name="Wu L."/>
            <person name="Ma J."/>
        </authorList>
    </citation>
    <scope>NUCLEOTIDE SEQUENCE [LARGE SCALE GENOMIC DNA]</scope>
    <source>
        <strain evidence="2">KCTC 42456</strain>
    </source>
</reference>
<dbReference type="RefSeq" id="WP_379045505.1">
    <property type="nucleotide sequence ID" value="NZ_JBHSKW010000055.1"/>
</dbReference>
<organism evidence="1 2">
    <name type="scientific">Pedobacter alpinus</name>
    <dbReference type="NCBI Taxonomy" id="1590643"/>
    <lineage>
        <taxon>Bacteria</taxon>
        <taxon>Pseudomonadati</taxon>
        <taxon>Bacteroidota</taxon>
        <taxon>Sphingobacteriia</taxon>
        <taxon>Sphingobacteriales</taxon>
        <taxon>Sphingobacteriaceae</taxon>
        <taxon>Pedobacter</taxon>
    </lineage>
</organism>
<keyword evidence="2" id="KW-1185">Reference proteome</keyword>
<comment type="caution">
    <text evidence="1">The sequence shown here is derived from an EMBL/GenBank/DDBJ whole genome shotgun (WGS) entry which is preliminary data.</text>
</comment>
<evidence type="ECO:0000313" key="1">
    <source>
        <dbReference type="EMBL" id="MFD2732214.1"/>
    </source>
</evidence>
<accession>A0ABW5TSY4</accession>